<keyword evidence="1" id="KW-0812">Transmembrane</keyword>
<keyword evidence="1" id="KW-0472">Membrane</keyword>
<protein>
    <submittedName>
        <fullName evidence="4">TonB-dependent receptor</fullName>
    </submittedName>
</protein>
<feature type="domain" description="TonB-dependent receptor plug" evidence="3">
    <location>
        <begin position="116"/>
        <end position="226"/>
    </location>
</feature>
<gene>
    <name evidence="4" type="ORF">ABEG20_04355</name>
</gene>
<dbReference type="InterPro" id="IPR037066">
    <property type="entry name" value="Plug_dom_sf"/>
</dbReference>
<dbReference type="SUPFAM" id="SSF56935">
    <property type="entry name" value="Porins"/>
    <property type="match status" value="1"/>
</dbReference>
<proteinExistence type="inferred from homology"/>
<dbReference type="NCBIfam" id="TIGR04056">
    <property type="entry name" value="OMP_RagA_SusC"/>
    <property type="match status" value="1"/>
</dbReference>
<sequence>MKIYIHKILLFLFLTASINFAKAQTITVEGTVRDNVGVLVGVSVKEKDVANAVLTNSDGKYRITLKGKSGVLQFSYIGFVTQTVNIDRRSTLNVRLEIDNNNLEDVVVLGYGKQKKITTTGSISTISGETIRQNPSASLQNTLVGRLPGYFSQQRSGRPGADGAEFFIRGVSSYNSGSNQALIMVDDIEYSAAQFSLLDPNEIEDVSILKDAATTAIYGVKGANGVVVVTTRRGKIGKPKISLRNEFSVMQPTIMPDFLGSYETALLYNQARANDGLAPRWTADDLQKFKDGSDPYGHPDNDWKKILFKDFSTQAKGNFDINGGTEKVKYFVSGGYLVQDGLLKNYSADNGVNSNFYYNRYNYRSNLDIKATKTLDLRLDLYGNISITNNNNIASAFGYNDLFYDYVSFASLAPWAYPIYNPDGSYGYSTWQRDENPNYNQNNIVGRIAHYGYSRSFENNMNLVANAVQKLDFITKGLSIKGVLSYASTHNYTRSMTRDQFPSFIYDPVNNTYAPRDPNIYRVRRYFIGYSPGSTVRNLTTQIHLNYDRSFGKHHVYALALMNTNSVIKYNPNPVYNFVPNNFKGYSGRVGYDYDDKYLFQFNNAYNGSDLFVGSKKYGFFPAASVGWNISSENFFKDNIKFINFLKLKGSYGLVGNDRIGDNFAYYYQQNYYRGGDANFGTGSNNYAGFYEGSLGNDNVTWEKEKKLNLALEFSLFKSKLAGSVEFFKNERYDILTSRGTVSSVFGVGLPPVNLGRVQNQGGEIELSYRDNIGEFGYSVRANYSYAKNKILFRDEPKQAFAYQQATGNSIGAGFLYQWIGFYTSAADIAASPVPIVTPRVGDLKYADLNGDGKIDSYDQAYIGQPNLPNTNYGLDLGFNYKNFGLTLLFQAATNFQVRGVAEAIQAFSSKLTSVHQNSWTPELGDNAQYPLLSLNPGISSPSTFPSTFWAVSGNYLRLKNAEFSYTLPQSFLDKIKVQSIRTYVNGYNLLTFSNLGKRYQFDPESNSGQDRIKYPPQRMLNFGLSVTF</sequence>
<dbReference type="RefSeq" id="WP_406826171.1">
    <property type="nucleotide sequence ID" value="NZ_CP157485.1"/>
</dbReference>
<dbReference type="Gene3D" id="2.170.130.10">
    <property type="entry name" value="TonB-dependent receptor, plug domain"/>
    <property type="match status" value="1"/>
</dbReference>
<dbReference type="InterPro" id="IPR039426">
    <property type="entry name" value="TonB-dep_rcpt-like"/>
</dbReference>
<dbReference type="AlphaFoldDB" id="A0AAU7K8T5"/>
<accession>A0AAU7K8T5</accession>
<comment type="subcellular location">
    <subcellularLocation>
        <location evidence="1">Cell outer membrane</location>
        <topology evidence="1">Multi-pass membrane protein</topology>
    </subcellularLocation>
</comment>
<dbReference type="NCBIfam" id="TIGR04057">
    <property type="entry name" value="SusC_RagA_signa"/>
    <property type="match status" value="1"/>
</dbReference>
<keyword evidence="1" id="KW-0998">Cell outer membrane</keyword>
<keyword evidence="1" id="KW-0813">Transport</keyword>
<organism evidence="4">
    <name type="scientific">Pedobacter sp. KACC 23697</name>
    <dbReference type="NCBI Taxonomy" id="3149230"/>
    <lineage>
        <taxon>Bacteria</taxon>
        <taxon>Pseudomonadati</taxon>
        <taxon>Bacteroidota</taxon>
        <taxon>Sphingobacteriia</taxon>
        <taxon>Sphingobacteriales</taxon>
        <taxon>Sphingobacteriaceae</taxon>
        <taxon>Pedobacter</taxon>
    </lineage>
</organism>
<dbReference type="PROSITE" id="PS52016">
    <property type="entry name" value="TONB_DEPENDENT_REC_3"/>
    <property type="match status" value="1"/>
</dbReference>
<dbReference type="InterPro" id="IPR023996">
    <property type="entry name" value="TonB-dep_OMP_SusC/RagA"/>
</dbReference>
<evidence type="ECO:0000313" key="4">
    <source>
        <dbReference type="EMBL" id="XBO48830.1"/>
    </source>
</evidence>
<reference evidence="4" key="1">
    <citation type="submission" date="2024-05" db="EMBL/GenBank/DDBJ databases">
        <authorList>
            <person name="Kim S."/>
            <person name="Heo J."/>
            <person name="Choi H."/>
            <person name="Choi Y."/>
            <person name="Kwon S.-W."/>
            <person name="Kim Y."/>
        </authorList>
    </citation>
    <scope>NUCLEOTIDE SEQUENCE</scope>
    <source>
        <strain evidence="4">KACC 23697</strain>
    </source>
</reference>
<dbReference type="GO" id="GO:0009279">
    <property type="term" value="C:cell outer membrane"/>
    <property type="evidence" value="ECO:0007669"/>
    <property type="project" value="UniProtKB-SubCell"/>
</dbReference>
<comment type="similarity">
    <text evidence="1">Belongs to the TonB-dependent receptor family.</text>
</comment>
<dbReference type="InterPro" id="IPR023997">
    <property type="entry name" value="TonB-dep_OMP_SusC/RagA_CS"/>
</dbReference>
<dbReference type="InterPro" id="IPR012910">
    <property type="entry name" value="Plug_dom"/>
</dbReference>
<dbReference type="Pfam" id="PF13715">
    <property type="entry name" value="CarbopepD_reg_2"/>
    <property type="match status" value="1"/>
</dbReference>
<feature type="chain" id="PRO_5043380671" evidence="2">
    <location>
        <begin position="24"/>
        <end position="1029"/>
    </location>
</feature>
<dbReference type="SUPFAM" id="SSF49464">
    <property type="entry name" value="Carboxypeptidase regulatory domain-like"/>
    <property type="match status" value="1"/>
</dbReference>
<dbReference type="InterPro" id="IPR008969">
    <property type="entry name" value="CarboxyPept-like_regulatory"/>
</dbReference>
<keyword evidence="4" id="KW-0675">Receptor</keyword>
<name>A0AAU7K8T5_9SPHI</name>
<feature type="signal peptide" evidence="2">
    <location>
        <begin position="1"/>
        <end position="23"/>
    </location>
</feature>
<evidence type="ECO:0000256" key="1">
    <source>
        <dbReference type="PROSITE-ProRule" id="PRU01360"/>
    </source>
</evidence>
<dbReference type="Pfam" id="PF07715">
    <property type="entry name" value="Plug"/>
    <property type="match status" value="1"/>
</dbReference>
<keyword evidence="1" id="KW-1134">Transmembrane beta strand</keyword>
<evidence type="ECO:0000259" key="3">
    <source>
        <dbReference type="Pfam" id="PF07715"/>
    </source>
</evidence>
<dbReference type="FunFam" id="2.170.130.10:FF:000003">
    <property type="entry name" value="SusC/RagA family TonB-linked outer membrane protein"/>
    <property type="match status" value="1"/>
</dbReference>
<evidence type="ECO:0000256" key="2">
    <source>
        <dbReference type="SAM" id="SignalP"/>
    </source>
</evidence>
<keyword evidence="2" id="KW-0732">Signal</keyword>
<dbReference type="EMBL" id="CP157485">
    <property type="protein sequence ID" value="XBO48830.1"/>
    <property type="molecule type" value="Genomic_DNA"/>
</dbReference>